<dbReference type="Proteomes" id="UP000366051">
    <property type="component" value="Chromosome"/>
</dbReference>
<keyword evidence="3" id="KW-1185">Reference proteome</keyword>
<keyword evidence="1" id="KW-1133">Transmembrane helix</keyword>
<evidence type="ECO:0000313" key="3">
    <source>
        <dbReference type="Proteomes" id="UP000366051"/>
    </source>
</evidence>
<accession>A0A5Q2MXT0</accession>
<feature type="transmembrane region" description="Helical" evidence="1">
    <location>
        <begin position="6"/>
        <end position="26"/>
    </location>
</feature>
<name>A0A5Q2MXT0_9FIRM</name>
<dbReference type="EMBL" id="CP045875">
    <property type="protein sequence ID" value="QGG46671.1"/>
    <property type="molecule type" value="Genomic_DNA"/>
</dbReference>
<dbReference type="KEGG" id="hcv:FTV88_0492"/>
<keyword evidence="1" id="KW-0812">Transmembrane</keyword>
<keyword evidence="1" id="KW-0472">Membrane</keyword>
<gene>
    <name evidence="2" type="ORF">FTV88_0492</name>
</gene>
<protein>
    <submittedName>
        <fullName evidence="2">Uncharacterized protein</fullName>
    </submittedName>
</protein>
<proteinExistence type="predicted"/>
<feature type="transmembrane region" description="Helical" evidence="1">
    <location>
        <begin position="38"/>
        <end position="57"/>
    </location>
</feature>
<evidence type="ECO:0000313" key="2">
    <source>
        <dbReference type="EMBL" id="QGG46671.1"/>
    </source>
</evidence>
<reference evidence="3" key="1">
    <citation type="submission" date="2019-11" db="EMBL/GenBank/DDBJ databases">
        <title>Genome sequence of Heliorestis convoluta strain HH, an alkaliphilic and minimalistic phototrophic bacterium from a soda lake in Egypt.</title>
        <authorList>
            <person name="Dewey E.D."/>
            <person name="Stokes L.M."/>
            <person name="Burchell B.M."/>
            <person name="Shaffer K.N."/>
            <person name="Huntington A.M."/>
            <person name="Baker J.M."/>
            <person name="Nadendla S."/>
            <person name="Giglio M.G."/>
            <person name="Touchman J.W."/>
            <person name="Blankenship R.E."/>
            <person name="Madigan M.T."/>
            <person name="Sattley W.M."/>
        </authorList>
    </citation>
    <scope>NUCLEOTIDE SEQUENCE [LARGE SCALE GENOMIC DNA]</scope>
    <source>
        <strain evidence="3">HH</strain>
    </source>
</reference>
<evidence type="ECO:0000256" key="1">
    <source>
        <dbReference type="SAM" id="Phobius"/>
    </source>
</evidence>
<organism evidence="2 3">
    <name type="scientific">Heliorestis convoluta</name>
    <dbReference type="NCBI Taxonomy" id="356322"/>
    <lineage>
        <taxon>Bacteria</taxon>
        <taxon>Bacillati</taxon>
        <taxon>Bacillota</taxon>
        <taxon>Clostridia</taxon>
        <taxon>Eubacteriales</taxon>
        <taxon>Heliobacteriaceae</taxon>
        <taxon>Heliorestis</taxon>
    </lineage>
</organism>
<sequence>MRCPLVLGQISGAPMSLMLGGMLVGLSIFTERVLNRGILKFCMLYSLSFPSLLPFFVAL</sequence>
<dbReference type="AlphaFoldDB" id="A0A5Q2MXT0"/>